<organism evidence="7 8">
    <name type="scientific">Acidiphilium rubrum</name>
    <dbReference type="NCBI Taxonomy" id="526"/>
    <lineage>
        <taxon>Bacteria</taxon>
        <taxon>Pseudomonadati</taxon>
        <taxon>Pseudomonadota</taxon>
        <taxon>Alphaproteobacteria</taxon>
        <taxon>Acetobacterales</taxon>
        <taxon>Acidocellaceae</taxon>
        <taxon>Acidiphilium</taxon>
    </lineage>
</organism>
<dbReference type="PANTHER" id="PTHR33217:SF7">
    <property type="entry name" value="TRANSPOSASE FOR INSERTION SEQUENCE ELEMENT IS1081"/>
    <property type="match status" value="1"/>
</dbReference>
<evidence type="ECO:0000256" key="3">
    <source>
        <dbReference type="ARBA" id="ARBA00022578"/>
    </source>
</evidence>
<dbReference type="AlphaFoldDB" id="A0A8G2FFA9"/>
<evidence type="ECO:0000313" key="8">
    <source>
        <dbReference type="Proteomes" id="UP000186308"/>
    </source>
</evidence>
<dbReference type="NCBIfam" id="NF033543">
    <property type="entry name" value="transpos_IS256"/>
    <property type="match status" value="1"/>
</dbReference>
<name>A0A8G2FFA9_ACIRU</name>
<dbReference type="GO" id="GO:0003677">
    <property type="term" value="F:DNA binding"/>
    <property type="evidence" value="ECO:0007669"/>
    <property type="project" value="UniProtKB-UniRule"/>
</dbReference>
<dbReference type="Proteomes" id="UP000186308">
    <property type="component" value="Unassembled WGS sequence"/>
</dbReference>
<evidence type="ECO:0000256" key="2">
    <source>
        <dbReference type="ARBA" id="ARBA00010961"/>
    </source>
</evidence>
<gene>
    <name evidence="7" type="ORF">SAMN05421828_1751</name>
</gene>
<comment type="similarity">
    <text evidence="2 6">Belongs to the transposase mutator family.</text>
</comment>
<comment type="function">
    <text evidence="1 6">Required for the transposition of the insertion element.</text>
</comment>
<evidence type="ECO:0000256" key="6">
    <source>
        <dbReference type="RuleBase" id="RU365089"/>
    </source>
</evidence>
<dbReference type="GO" id="GO:0006313">
    <property type="term" value="P:DNA transposition"/>
    <property type="evidence" value="ECO:0007669"/>
    <property type="project" value="UniProtKB-UniRule"/>
</dbReference>
<dbReference type="GO" id="GO:0004803">
    <property type="term" value="F:transposase activity"/>
    <property type="evidence" value="ECO:0007669"/>
    <property type="project" value="UniProtKB-UniRule"/>
</dbReference>
<dbReference type="RefSeq" id="WP_076454867.1">
    <property type="nucleotide sequence ID" value="NZ_FTNE01000075.1"/>
</dbReference>
<evidence type="ECO:0000256" key="4">
    <source>
        <dbReference type="ARBA" id="ARBA00023125"/>
    </source>
</evidence>
<accession>A0A8G2FFA9</accession>
<dbReference type="EMBL" id="FTNE01000075">
    <property type="protein sequence ID" value="SIR59138.1"/>
    <property type="molecule type" value="Genomic_DNA"/>
</dbReference>
<proteinExistence type="inferred from homology"/>
<dbReference type="InterPro" id="IPR001207">
    <property type="entry name" value="Transposase_mutator"/>
</dbReference>
<evidence type="ECO:0000256" key="1">
    <source>
        <dbReference type="ARBA" id="ARBA00002190"/>
    </source>
</evidence>
<keyword evidence="6" id="KW-0814">Transposable element</keyword>
<evidence type="ECO:0000313" key="7">
    <source>
        <dbReference type="EMBL" id="SIR59138.1"/>
    </source>
</evidence>
<dbReference type="PANTHER" id="PTHR33217">
    <property type="entry name" value="TRANSPOSASE FOR INSERTION SEQUENCE ELEMENT IS1081"/>
    <property type="match status" value="1"/>
</dbReference>
<sequence length="393" mass="44374">MDAKKDTIIEALLEHLIENGAGDIATVFARTFELAMQIERERFLHASHYERNPDRQGYANGYKPKRIDTPVGSITVDVPKTAGHVGEPFYPQSLERGRRSVRAVMVAVAEMYIKGVSTRDVEAVMREFGIESLSSAQVSRASKLLDDELAAWRTRPLAEIRYLILDARYEKMRDNGVVRDAAVLSAIGIGPDERRRVLGVSVALSEAEIHWRAFLESLHQRGLRGVEFIVSDDHAGLHAARRGVFGAAHWQRCQFHLAQNAIHHAPNHAIRKRIGAELRTVWNANSLAAAQIALTTLVNAYRDTAPKLADWLERNIPEGLSVFTLPEPHQRRLRTSNPMERGIQQELKRRTTKIRVFPNEASLERLVSAVLVEIDEKWAADTKGYIKWDYQDA</sequence>
<keyword evidence="4 6" id="KW-0238">DNA-binding</keyword>
<protein>
    <recommendedName>
        <fullName evidence="6">Mutator family transposase</fullName>
    </recommendedName>
</protein>
<dbReference type="Pfam" id="PF00872">
    <property type="entry name" value="Transposase_mut"/>
    <property type="match status" value="1"/>
</dbReference>
<evidence type="ECO:0000256" key="5">
    <source>
        <dbReference type="ARBA" id="ARBA00023172"/>
    </source>
</evidence>
<comment type="caution">
    <text evidence="7">The sequence shown here is derived from an EMBL/GenBank/DDBJ whole genome shotgun (WGS) entry which is preliminary data.</text>
</comment>
<keyword evidence="3 6" id="KW-0815">Transposition</keyword>
<keyword evidence="8" id="KW-1185">Reference proteome</keyword>
<keyword evidence="5 6" id="KW-0233">DNA recombination</keyword>
<reference evidence="7 8" key="1">
    <citation type="submission" date="2017-01" db="EMBL/GenBank/DDBJ databases">
        <authorList>
            <person name="Varghese N."/>
            <person name="Submissions S."/>
        </authorList>
    </citation>
    <scope>NUCLEOTIDE SEQUENCE [LARGE SCALE GENOMIC DNA]</scope>
    <source>
        <strain evidence="7 8">ATCC 35905</strain>
    </source>
</reference>